<evidence type="ECO:0000256" key="2">
    <source>
        <dbReference type="ARBA" id="ARBA00022448"/>
    </source>
</evidence>
<keyword evidence="16" id="KW-1185">Reference proteome</keyword>
<dbReference type="Pfam" id="PF00999">
    <property type="entry name" value="Na_H_Exchanger"/>
    <property type="match status" value="1"/>
</dbReference>
<feature type="transmembrane region" description="Helical" evidence="11">
    <location>
        <begin position="345"/>
        <end position="370"/>
    </location>
</feature>
<dbReference type="PANTHER" id="PTHR32468:SF68">
    <property type="entry name" value="CATION_H+ EXCHANGER DOMAIN-CONTAINING PROTEIN"/>
    <property type="match status" value="1"/>
</dbReference>
<evidence type="ECO:0000259" key="13">
    <source>
        <dbReference type="Pfam" id="PF23256"/>
    </source>
</evidence>
<feature type="domain" description="Cation/H(+) antiporter C-terminal" evidence="14">
    <location>
        <begin position="622"/>
        <end position="784"/>
    </location>
</feature>
<dbReference type="Pfam" id="PF23259">
    <property type="entry name" value="CHX17_C"/>
    <property type="match status" value="1"/>
</dbReference>
<evidence type="ECO:0000256" key="11">
    <source>
        <dbReference type="SAM" id="Phobius"/>
    </source>
</evidence>
<dbReference type="InterPro" id="IPR006153">
    <property type="entry name" value="Cation/H_exchanger_TM"/>
</dbReference>
<evidence type="ECO:0000313" key="16">
    <source>
        <dbReference type="Proteomes" id="UP000008311"/>
    </source>
</evidence>
<keyword evidence="8 11" id="KW-0472">Membrane</keyword>
<evidence type="ECO:0000256" key="5">
    <source>
        <dbReference type="ARBA" id="ARBA00022958"/>
    </source>
</evidence>
<evidence type="ECO:0000256" key="7">
    <source>
        <dbReference type="ARBA" id="ARBA00023065"/>
    </source>
</evidence>
<protein>
    <submittedName>
        <fullName evidence="15">Na(+)/H(+) antiporter, putative</fullName>
    </submittedName>
</protein>
<proteinExistence type="inferred from homology"/>
<dbReference type="GO" id="GO:0015297">
    <property type="term" value="F:antiporter activity"/>
    <property type="evidence" value="ECO:0007669"/>
    <property type="project" value="InterPro"/>
</dbReference>
<accession>B9S141</accession>
<keyword evidence="4 11" id="KW-0812">Transmembrane</keyword>
<gene>
    <name evidence="15" type="ORF">RCOM_0633330</name>
</gene>
<dbReference type="GO" id="GO:0006813">
    <property type="term" value="P:potassium ion transport"/>
    <property type="evidence" value="ECO:0007669"/>
    <property type="project" value="UniProtKB-KW"/>
</dbReference>
<dbReference type="GO" id="GO:0098662">
    <property type="term" value="P:inorganic cation transmembrane transport"/>
    <property type="evidence" value="ECO:0000318"/>
    <property type="project" value="GO_Central"/>
</dbReference>
<dbReference type="EMBL" id="EQ973842">
    <property type="protein sequence ID" value="EEF42683.1"/>
    <property type="molecule type" value="Genomic_DNA"/>
</dbReference>
<keyword evidence="3" id="KW-0633">Potassium transport</keyword>
<feature type="domain" description="Cation/H+ exchanger transmembrane" evidence="12">
    <location>
        <begin position="60"/>
        <end position="425"/>
    </location>
</feature>
<comment type="similarity">
    <text evidence="9">Belongs to the monovalent cation:proton antiporter 2 (CPA2) transporter (TC 2.A.37) family. CHX (TC 2.A.37.4) subfamily.</text>
</comment>
<feature type="transmembrane region" description="Helical" evidence="11">
    <location>
        <begin position="409"/>
        <end position="431"/>
    </location>
</feature>
<feature type="transmembrane region" description="Helical" evidence="11">
    <location>
        <begin position="44"/>
        <end position="63"/>
    </location>
</feature>
<keyword evidence="6 11" id="KW-1133">Transmembrane helix</keyword>
<dbReference type="OMA" id="NENRCFI"/>
<evidence type="ECO:0000256" key="1">
    <source>
        <dbReference type="ARBA" id="ARBA00004141"/>
    </source>
</evidence>
<feature type="transmembrane region" description="Helical" evidence="11">
    <location>
        <begin position="107"/>
        <end position="126"/>
    </location>
</feature>
<dbReference type="InterPro" id="IPR038770">
    <property type="entry name" value="Na+/solute_symporter_sf"/>
</dbReference>
<dbReference type="GO" id="GO:0016020">
    <property type="term" value="C:membrane"/>
    <property type="evidence" value="ECO:0007669"/>
    <property type="project" value="UniProtKB-SubCell"/>
</dbReference>
<evidence type="ECO:0000256" key="4">
    <source>
        <dbReference type="ARBA" id="ARBA00022692"/>
    </source>
</evidence>
<dbReference type="Pfam" id="PF23256">
    <property type="entry name" value="CHX17_2nd"/>
    <property type="match status" value="1"/>
</dbReference>
<feature type="transmembrane region" description="Helical" evidence="11">
    <location>
        <begin position="172"/>
        <end position="191"/>
    </location>
</feature>
<dbReference type="Gene3D" id="1.20.1530.20">
    <property type="match status" value="1"/>
</dbReference>
<dbReference type="AlphaFoldDB" id="B9S141"/>
<dbReference type="GO" id="GO:0006885">
    <property type="term" value="P:regulation of pH"/>
    <property type="evidence" value="ECO:0000318"/>
    <property type="project" value="GO_Central"/>
</dbReference>
<dbReference type="GO" id="GO:1902600">
    <property type="term" value="P:proton transmembrane transport"/>
    <property type="evidence" value="ECO:0007669"/>
    <property type="project" value="InterPro"/>
</dbReference>
<dbReference type="InParanoid" id="B9S141"/>
<evidence type="ECO:0000256" key="9">
    <source>
        <dbReference type="ARBA" id="ARBA00038341"/>
    </source>
</evidence>
<dbReference type="Proteomes" id="UP000008311">
    <property type="component" value="Unassembled WGS sequence"/>
</dbReference>
<name>B9S141_RICCO</name>
<feature type="transmembrane region" description="Helical" evidence="11">
    <location>
        <begin position="75"/>
        <end position="95"/>
    </location>
</feature>
<feature type="domain" description="Cation/H(+) antiporter central" evidence="13">
    <location>
        <begin position="484"/>
        <end position="609"/>
    </location>
</feature>
<organism evidence="15 16">
    <name type="scientific">Ricinus communis</name>
    <name type="common">Castor bean</name>
    <dbReference type="NCBI Taxonomy" id="3988"/>
    <lineage>
        <taxon>Eukaryota</taxon>
        <taxon>Viridiplantae</taxon>
        <taxon>Streptophyta</taxon>
        <taxon>Embryophyta</taxon>
        <taxon>Tracheophyta</taxon>
        <taxon>Spermatophyta</taxon>
        <taxon>Magnoliopsida</taxon>
        <taxon>eudicotyledons</taxon>
        <taxon>Gunneridae</taxon>
        <taxon>Pentapetalae</taxon>
        <taxon>rosids</taxon>
        <taxon>fabids</taxon>
        <taxon>Malpighiales</taxon>
        <taxon>Euphorbiaceae</taxon>
        <taxon>Acalyphoideae</taxon>
        <taxon>Acalypheae</taxon>
        <taxon>Ricinus</taxon>
    </lineage>
</organism>
<feature type="transmembrane region" description="Helical" evidence="11">
    <location>
        <begin position="229"/>
        <end position="250"/>
    </location>
</feature>
<keyword evidence="2" id="KW-0813">Transport</keyword>
<dbReference type="PANTHER" id="PTHR32468">
    <property type="entry name" value="CATION/H + ANTIPORTER"/>
    <property type="match status" value="1"/>
</dbReference>
<dbReference type="GO" id="GO:0012505">
    <property type="term" value="C:endomembrane system"/>
    <property type="evidence" value="ECO:0000318"/>
    <property type="project" value="GO_Central"/>
</dbReference>
<feature type="transmembrane region" description="Helical" evidence="11">
    <location>
        <begin position="270"/>
        <end position="289"/>
    </location>
</feature>
<reference evidence="16" key="1">
    <citation type="journal article" date="2010" name="Nat. Biotechnol.">
        <title>Draft genome sequence of the oilseed species Ricinus communis.</title>
        <authorList>
            <person name="Chan A.P."/>
            <person name="Crabtree J."/>
            <person name="Zhao Q."/>
            <person name="Lorenzi H."/>
            <person name="Orvis J."/>
            <person name="Puiu D."/>
            <person name="Melake-Berhan A."/>
            <person name="Jones K.M."/>
            <person name="Redman J."/>
            <person name="Chen G."/>
            <person name="Cahoon E.B."/>
            <person name="Gedil M."/>
            <person name="Stanke M."/>
            <person name="Haas B.J."/>
            <person name="Wortman J.R."/>
            <person name="Fraser-Liggett C.M."/>
            <person name="Ravel J."/>
            <person name="Rabinowicz P.D."/>
        </authorList>
    </citation>
    <scope>NUCLEOTIDE SEQUENCE [LARGE SCALE GENOMIC DNA]</scope>
    <source>
        <strain evidence="16">cv. Hale</strain>
    </source>
</reference>
<sequence length="862" mass="95811">MDINNPQNFYHVPENLPFHCYIVNITAEHGFWQSENPLTQALPLLAWQLAVVIMMNRILFYLLKPLAVPRIVTDILAGILLGPSALSKTHFFSVMFPLRSIYTVETVAYWALTLHLFMAGLEMDLYSFFRIGKKSIRFAIATILLPFILGICLYFIVTSSRAPSSFRKSGCIFWGAALTVTSYPVVARILADEKLLHSDIGRLATSISFINELFTWVLLSVLIPSRIGGLNALLSLVATAAFTAFCFIVVRPALTVLIRKTSSENKYSEYYLCFILVSVSFFSLVSDMLGTTSIIGAFVFGLIMPNRILASVLLEKFEDFVTAYLLPLFFASMGLRLNIWSITNWGLSLFVLVLCCGVKIVSSMLASYYFKLSRQDGFALGILLNTKSILAMLILHMGFDKSYLQVEDYVTMALAILLMTGAVSPIISSIYHPNKRLLQYKQRTIQNTRPDSEFRILTCLQSTGNVSGIINLLDSSNATTESPLCVFALHLVELTGRASAMLIVHSPGKKSRSSYSEKIVSSFETYSNLNELVAIQPLTALSPFSTMHEDICSLAEEKEVGFLILPFHKLPTPDGKLEDEGSTSFRGVNLNVLAHAPCTVGIFVDRGFGIHGESNLTMRQLAMLFIGGPDDREALSYAWRMSLSHGVSLTVVRFLPGEGGQQNIQEQEQVGDARKGAVSIEFLSRQRKLDDEFVNEFRLKSAGEQFMGYEEKIVNNDEDLIESLKEMHQIYDLYLVGRGEGMNSPLTAGLMDWCEYPELGALGDLLITSSFAQGSVMVIQQYAGYEEGDEEFGNRIAGSPDGSGHGGEQVRNWRSPSEDNDDGLEMEPFAQTKSKGHSHSRSRSHSHSHSHNHSHSHSDENV</sequence>
<dbReference type="InterPro" id="IPR057291">
    <property type="entry name" value="CHX17_2nd"/>
</dbReference>
<dbReference type="eggNOG" id="KOG1650">
    <property type="taxonomic scope" value="Eukaryota"/>
</dbReference>
<evidence type="ECO:0000259" key="12">
    <source>
        <dbReference type="Pfam" id="PF00999"/>
    </source>
</evidence>
<feature type="region of interest" description="Disordered" evidence="10">
    <location>
        <begin position="791"/>
        <end position="862"/>
    </location>
</feature>
<evidence type="ECO:0000259" key="14">
    <source>
        <dbReference type="Pfam" id="PF23259"/>
    </source>
</evidence>
<comment type="subcellular location">
    <subcellularLocation>
        <location evidence="1">Membrane</location>
        <topology evidence="1">Multi-pass membrane protein</topology>
    </subcellularLocation>
</comment>
<dbReference type="InterPro" id="IPR050794">
    <property type="entry name" value="CPA2_transporter"/>
</dbReference>
<keyword evidence="7" id="KW-0406">Ion transport</keyword>
<evidence type="ECO:0000313" key="15">
    <source>
        <dbReference type="EMBL" id="EEF42683.1"/>
    </source>
</evidence>
<feature type="transmembrane region" description="Helical" evidence="11">
    <location>
        <begin position="203"/>
        <end position="223"/>
    </location>
</feature>
<evidence type="ECO:0000256" key="8">
    <source>
        <dbReference type="ARBA" id="ARBA00023136"/>
    </source>
</evidence>
<keyword evidence="5" id="KW-0630">Potassium</keyword>
<dbReference type="OrthoDB" id="2687058at2759"/>
<evidence type="ECO:0000256" key="10">
    <source>
        <dbReference type="SAM" id="MobiDB-lite"/>
    </source>
</evidence>
<evidence type="ECO:0000256" key="6">
    <source>
        <dbReference type="ARBA" id="ARBA00022989"/>
    </source>
</evidence>
<feature type="transmembrane region" description="Helical" evidence="11">
    <location>
        <begin position="321"/>
        <end position="339"/>
    </location>
</feature>
<dbReference type="KEGG" id="rcu:8264138"/>
<evidence type="ECO:0000256" key="3">
    <source>
        <dbReference type="ARBA" id="ARBA00022538"/>
    </source>
</evidence>
<dbReference type="InterPro" id="IPR057290">
    <property type="entry name" value="CHX17_C"/>
</dbReference>
<feature type="compositionally biased region" description="Basic residues" evidence="10">
    <location>
        <begin position="834"/>
        <end position="855"/>
    </location>
</feature>
<feature type="transmembrane region" description="Helical" evidence="11">
    <location>
        <begin position="377"/>
        <end position="397"/>
    </location>
</feature>
<feature type="transmembrane region" description="Helical" evidence="11">
    <location>
        <begin position="138"/>
        <end position="157"/>
    </location>
</feature>
<feature type="transmembrane region" description="Helical" evidence="11">
    <location>
        <begin position="295"/>
        <end position="314"/>
    </location>
</feature>